<dbReference type="GO" id="GO:0031514">
    <property type="term" value="C:motile cilium"/>
    <property type="evidence" value="ECO:0007669"/>
    <property type="project" value="TreeGrafter"/>
</dbReference>
<protein>
    <submittedName>
        <fullName evidence="1">Uncharacterized protein</fullName>
    </submittedName>
</protein>
<dbReference type="InterPro" id="IPR055325">
    <property type="entry name" value="CF161"/>
</dbReference>
<sequence length="318" mass="35607">MQYYTKQQLQGAGRYGALTRVGNWNEEKYMQEVKLREFIKRKEEGSLASDVFSVRMRTANAPAELTTPKKSEYVLLGDVFQLRSCEVDAVLAADMATKDQRDLESISVTFSPNLEPCARNTFTFEKYEPNSKSHTTTFMVNSDREELCYGQLVRIRLNPAAQNHPDYSQEPLYLWSSIVDIKYCSKITKNQEVRLNPGTNYPSAWKVVPIKAAHRDLAEGEPVMAGAPLALVHVNTSADLACTGAVHRNDFGAEYEACGCTVTGVAKTWKLLKDRNGTHDSLYETEGLSPNHFVFITGNLLVSEETCPEEDAKAECPE</sequence>
<name>A0A7S0QT10_9CHLO</name>
<accession>A0A7S0QT10</accession>
<dbReference type="AlphaFoldDB" id="A0A7S0QT10"/>
<dbReference type="GO" id="GO:0060271">
    <property type="term" value="P:cilium assembly"/>
    <property type="evidence" value="ECO:0007669"/>
    <property type="project" value="TreeGrafter"/>
</dbReference>
<dbReference type="EMBL" id="HBFA01010036">
    <property type="protein sequence ID" value="CAD8658151.1"/>
    <property type="molecule type" value="Transcribed_RNA"/>
</dbReference>
<organism evidence="1">
    <name type="scientific">Pyramimonas obovata</name>
    <dbReference type="NCBI Taxonomy" id="1411642"/>
    <lineage>
        <taxon>Eukaryota</taxon>
        <taxon>Viridiplantae</taxon>
        <taxon>Chlorophyta</taxon>
        <taxon>Pyramimonadophyceae</taxon>
        <taxon>Pyramimonadales</taxon>
        <taxon>Pyramimonadaceae</taxon>
        <taxon>Pyramimonas</taxon>
        <taxon>Pyramimonas incertae sedis</taxon>
    </lineage>
</organism>
<evidence type="ECO:0000313" key="1">
    <source>
        <dbReference type="EMBL" id="CAD8658151.1"/>
    </source>
</evidence>
<gene>
    <name evidence="1" type="ORF">POBO1169_LOCUS5266</name>
</gene>
<dbReference type="PANTHER" id="PTHR24274">
    <property type="entry name" value="CILIA- AND FLAGELLA-ASSOCIATED PROTEIN 161"/>
    <property type="match status" value="1"/>
</dbReference>
<proteinExistence type="predicted"/>
<reference evidence="1" key="1">
    <citation type="submission" date="2021-01" db="EMBL/GenBank/DDBJ databases">
        <authorList>
            <person name="Corre E."/>
            <person name="Pelletier E."/>
            <person name="Niang G."/>
            <person name="Scheremetjew M."/>
            <person name="Finn R."/>
            <person name="Kale V."/>
            <person name="Holt S."/>
            <person name="Cochrane G."/>
            <person name="Meng A."/>
            <person name="Brown T."/>
            <person name="Cohen L."/>
        </authorList>
    </citation>
    <scope>NUCLEOTIDE SEQUENCE</scope>
    <source>
        <strain evidence="1">CCMP722</strain>
    </source>
</reference>
<dbReference type="PANTHER" id="PTHR24274:SF1">
    <property type="entry name" value="CILIA- AND FLAGELLA-ASSOCIATED PROTEIN 161"/>
    <property type="match status" value="1"/>
</dbReference>